<comment type="caution">
    <text evidence="13">The sequence shown here is derived from an EMBL/GenBank/DDBJ whole genome shotgun (WGS) entry which is preliminary data.</text>
</comment>
<evidence type="ECO:0000256" key="10">
    <source>
        <dbReference type="ARBA" id="ARBA00023136"/>
    </source>
</evidence>
<dbReference type="InterPro" id="IPR001478">
    <property type="entry name" value="PDZ"/>
</dbReference>
<feature type="transmembrane region" description="Helical" evidence="11">
    <location>
        <begin position="90"/>
        <end position="111"/>
    </location>
</feature>
<evidence type="ECO:0000256" key="5">
    <source>
        <dbReference type="ARBA" id="ARBA00022692"/>
    </source>
</evidence>
<name>A0A1F7X7I6_9BACT</name>
<keyword evidence="4" id="KW-0645">Protease</keyword>
<dbReference type="GO" id="GO:0006508">
    <property type="term" value="P:proteolysis"/>
    <property type="evidence" value="ECO:0007669"/>
    <property type="project" value="UniProtKB-KW"/>
</dbReference>
<dbReference type="Gene3D" id="2.30.42.10">
    <property type="match status" value="1"/>
</dbReference>
<evidence type="ECO:0000256" key="2">
    <source>
        <dbReference type="ARBA" id="ARBA00004141"/>
    </source>
</evidence>
<dbReference type="SUPFAM" id="SSF50156">
    <property type="entry name" value="PDZ domain-like"/>
    <property type="match status" value="1"/>
</dbReference>
<dbReference type="Pfam" id="PF02163">
    <property type="entry name" value="Peptidase_M50"/>
    <property type="match status" value="1"/>
</dbReference>
<dbReference type="SMART" id="SM00228">
    <property type="entry name" value="PDZ"/>
    <property type="match status" value="1"/>
</dbReference>
<dbReference type="InterPro" id="IPR036034">
    <property type="entry name" value="PDZ_sf"/>
</dbReference>
<dbReference type="EMBL" id="MGFS01000027">
    <property type="protein sequence ID" value="OGM11016.1"/>
    <property type="molecule type" value="Genomic_DNA"/>
</dbReference>
<evidence type="ECO:0000259" key="12">
    <source>
        <dbReference type="SMART" id="SM00228"/>
    </source>
</evidence>
<accession>A0A1F7X7I6</accession>
<organism evidence="13 14">
    <name type="scientific">Candidatus Woesebacteria bacterium RBG_16_34_12</name>
    <dbReference type="NCBI Taxonomy" id="1802480"/>
    <lineage>
        <taxon>Bacteria</taxon>
        <taxon>Candidatus Woeseibacteriota</taxon>
    </lineage>
</organism>
<feature type="transmembrane region" description="Helical" evidence="11">
    <location>
        <begin position="222"/>
        <end position="242"/>
    </location>
</feature>
<gene>
    <name evidence="13" type="ORF">A2Z22_04090</name>
</gene>
<dbReference type="CDD" id="cd06163">
    <property type="entry name" value="S2P-M50_PDZ_RseP-like"/>
    <property type="match status" value="1"/>
</dbReference>
<feature type="transmembrane region" description="Helical" evidence="11">
    <location>
        <begin position="279"/>
        <end position="298"/>
    </location>
</feature>
<keyword evidence="5 11" id="KW-0812">Transmembrane</keyword>
<sequence length="365" mass="40665">MTFLVIIFILILVHELGHFFAAKRYGVWVEEFGLGIPPKIIGKKIGETIYSLNLFPFGGFVRLHGEQTEDNITKPKRAFINQSKKVKTKIILAGVLMNFLLAIVAFAIVYTKNGIPRQSDKVLVTQITENSPAFNAGIKPDDVVKKVNDVEIATVDHFISEVDKFKGKEVTLSLQRQNQDQLEEVTLIPRESPPEGEGPLGVAIVNPYEFYFPPLWQRPFIGIYYGFREAIVWGLAIIAGLFTLVKNLLTGTIPEGIGGPVTIFALSQKTVSLTERLNLLAFVSVNLAIINILPIPAVDGGRLFFIFMEKLTGKKVKPKIEASIHLAGIVILLSFLVLVTFKEIRMIRNLGIDGYIQYLTELQGE</sequence>
<evidence type="ECO:0000256" key="9">
    <source>
        <dbReference type="ARBA" id="ARBA00023049"/>
    </source>
</evidence>
<evidence type="ECO:0000256" key="3">
    <source>
        <dbReference type="ARBA" id="ARBA00007931"/>
    </source>
</evidence>
<dbReference type="GO" id="GO:0004222">
    <property type="term" value="F:metalloendopeptidase activity"/>
    <property type="evidence" value="ECO:0007669"/>
    <property type="project" value="InterPro"/>
</dbReference>
<evidence type="ECO:0000313" key="13">
    <source>
        <dbReference type="EMBL" id="OGM11016.1"/>
    </source>
</evidence>
<feature type="transmembrane region" description="Helical" evidence="11">
    <location>
        <begin position="322"/>
        <end position="341"/>
    </location>
</feature>
<keyword evidence="7" id="KW-0862">Zinc</keyword>
<keyword evidence="6" id="KW-0378">Hydrolase</keyword>
<dbReference type="Proteomes" id="UP000177053">
    <property type="component" value="Unassembled WGS sequence"/>
</dbReference>
<keyword evidence="9" id="KW-0482">Metalloprotease</keyword>
<protein>
    <recommendedName>
        <fullName evidence="12">PDZ domain-containing protein</fullName>
    </recommendedName>
</protein>
<comment type="cofactor">
    <cofactor evidence="1">
        <name>Zn(2+)</name>
        <dbReference type="ChEBI" id="CHEBI:29105"/>
    </cofactor>
</comment>
<feature type="domain" description="PDZ" evidence="12">
    <location>
        <begin position="102"/>
        <end position="178"/>
    </location>
</feature>
<dbReference type="InterPro" id="IPR008915">
    <property type="entry name" value="Peptidase_M50"/>
</dbReference>
<evidence type="ECO:0000256" key="4">
    <source>
        <dbReference type="ARBA" id="ARBA00022670"/>
    </source>
</evidence>
<evidence type="ECO:0000256" key="1">
    <source>
        <dbReference type="ARBA" id="ARBA00001947"/>
    </source>
</evidence>
<evidence type="ECO:0000256" key="7">
    <source>
        <dbReference type="ARBA" id="ARBA00022833"/>
    </source>
</evidence>
<evidence type="ECO:0000256" key="8">
    <source>
        <dbReference type="ARBA" id="ARBA00022989"/>
    </source>
</evidence>
<comment type="subcellular location">
    <subcellularLocation>
        <location evidence="2">Membrane</location>
        <topology evidence="2">Multi-pass membrane protein</topology>
    </subcellularLocation>
</comment>
<dbReference type="AlphaFoldDB" id="A0A1F7X7I6"/>
<evidence type="ECO:0000256" key="6">
    <source>
        <dbReference type="ARBA" id="ARBA00022801"/>
    </source>
</evidence>
<evidence type="ECO:0000256" key="11">
    <source>
        <dbReference type="SAM" id="Phobius"/>
    </source>
</evidence>
<keyword evidence="10 11" id="KW-0472">Membrane</keyword>
<dbReference type="PANTHER" id="PTHR42837">
    <property type="entry name" value="REGULATOR OF SIGMA-E PROTEASE RSEP"/>
    <property type="match status" value="1"/>
</dbReference>
<dbReference type="PANTHER" id="PTHR42837:SF2">
    <property type="entry name" value="MEMBRANE METALLOPROTEASE ARASP2, CHLOROPLASTIC-RELATED"/>
    <property type="match status" value="1"/>
</dbReference>
<keyword evidence="8 11" id="KW-1133">Transmembrane helix</keyword>
<comment type="similarity">
    <text evidence="3">Belongs to the peptidase M50B family.</text>
</comment>
<evidence type="ECO:0000313" key="14">
    <source>
        <dbReference type="Proteomes" id="UP000177053"/>
    </source>
</evidence>
<reference evidence="13 14" key="1">
    <citation type="journal article" date="2016" name="Nat. Commun.">
        <title>Thousands of microbial genomes shed light on interconnected biogeochemical processes in an aquifer system.</title>
        <authorList>
            <person name="Anantharaman K."/>
            <person name="Brown C.T."/>
            <person name="Hug L.A."/>
            <person name="Sharon I."/>
            <person name="Castelle C.J."/>
            <person name="Probst A.J."/>
            <person name="Thomas B.C."/>
            <person name="Singh A."/>
            <person name="Wilkins M.J."/>
            <person name="Karaoz U."/>
            <person name="Brodie E.L."/>
            <person name="Williams K.H."/>
            <person name="Hubbard S.S."/>
            <person name="Banfield J.F."/>
        </authorList>
    </citation>
    <scope>NUCLEOTIDE SEQUENCE [LARGE SCALE GENOMIC DNA]</scope>
</reference>
<dbReference type="InterPro" id="IPR004387">
    <property type="entry name" value="Pept_M50_Zn"/>
</dbReference>
<proteinExistence type="inferred from homology"/>
<dbReference type="GO" id="GO:0016020">
    <property type="term" value="C:membrane"/>
    <property type="evidence" value="ECO:0007669"/>
    <property type="project" value="UniProtKB-SubCell"/>
</dbReference>